<sequence>MTGQRSFSTSAAECRSTRRRQNFEVPEACCGAAKINVGRKAAEVKGNQISTCDVHSIQFTKPRASPGAKSSSETTNKVSSHYTLAPDFTASVIDGHDVPTTTDVPRPETTDGSSDIATVYSFYVQYCGQSFTDAHDSAVADYTYNFNKAPDDPNATDFIAWAYVHSATYKNAYRMCAVYEDTYKQLLATFVPDTPSATTPTVTGTSARATTTAYWHESSSTTVAGQTNDEGSNDDSSPPQTGDAIASISMPITLTLTVVVAVQILM</sequence>
<name>A0AAD6Y959_9AGAR</name>
<organism evidence="2 3">
    <name type="scientific">Mycena pura</name>
    <dbReference type="NCBI Taxonomy" id="153505"/>
    <lineage>
        <taxon>Eukaryota</taxon>
        <taxon>Fungi</taxon>
        <taxon>Dikarya</taxon>
        <taxon>Basidiomycota</taxon>
        <taxon>Agaricomycotina</taxon>
        <taxon>Agaricomycetes</taxon>
        <taxon>Agaricomycetidae</taxon>
        <taxon>Agaricales</taxon>
        <taxon>Marasmiineae</taxon>
        <taxon>Mycenaceae</taxon>
        <taxon>Mycena</taxon>
    </lineage>
</organism>
<protein>
    <submittedName>
        <fullName evidence="2">Uncharacterized protein</fullName>
    </submittedName>
</protein>
<feature type="region of interest" description="Disordered" evidence="1">
    <location>
        <begin position="217"/>
        <end position="244"/>
    </location>
</feature>
<gene>
    <name evidence="2" type="ORF">GGX14DRAFT_398852</name>
</gene>
<evidence type="ECO:0000256" key="1">
    <source>
        <dbReference type="SAM" id="MobiDB-lite"/>
    </source>
</evidence>
<keyword evidence="3" id="KW-1185">Reference proteome</keyword>
<evidence type="ECO:0000313" key="2">
    <source>
        <dbReference type="EMBL" id="KAJ7203265.1"/>
    </source>
</evidence>
<reference evidence="2" key="1">
    <citation type="submission" date="2023-03" db="EMBL/GenBank/DDBJ databases">
        <title>Massive genome expansion in bonnet fungi (Mycena s.s.) driven by repeated elements and novel gene families across ecological guilds.</title>
        <authorList>
            <consortium name="Lawrence Berkeley National Laboratory"/>
            <person name="Harder C.B."/>
            <person name="Miyauchi S."/>
            <person name="Viragh M."/>
            <person name="Kuo A."/>
            <person name="Thoen E."/>
            <person name="Andreopoulos B."/>
            <person name="Lu D."/>
            <person name="Skrede I."/>
            <person name="Drula E."/>
            <person name="Henrissat B."/>
            <person name="Morin E."/>
            <person name="Kohler A."/>
            <person name="Barry K."/>
            <person name="LaButti K."/>
            <person name="Morin E."/>
            <person name="Salamov A."/>
            <person name="Lipzen A."/>
            <person name="Mereny Z."/>
            <person name="Hegedus B."/>
            <person name="Baldrian P."/>
            <person name="Stursova M."/>
            <person name="Weitz H."/>
            <person name="Taylor A."/>
            <person name="Grigoriev I.V."/>
            <person name="Nagy L.G."/>
            <person name="Martin F."/>
            <person name="Kauserud H."/>
        </authorList>
    </citation>
    <scope>NUCLEOTIDE SEQUENCE</scope>
    <source>
        <strain evidence="2">9144</strain>
    </source>
</reference>
<proteinExistence type="predicted"/>
<dbReference type="EMBL" id="JARJCW010000051">
    <property type="protein sequence ID" value="KAJ7203265.1"/>
    <property type="molecule type" value="Genomic_DNA"/>
</dbReference>
<comment type="caution">
    <text evidence="2">The sequence shown here is derived from an EMBL/GenBank/DDBJ whole genome shotgun (WGS) entry which is preliminary data.</text>
</comment>
<accession>A0AAD6Y959</accession>
<dbReference type="AlphaFoldDB" id="A0AAD6Y959"/>
<feature type="compositionally biased region" description="Polar residues" evidence="1">
    <location>
        <begin position="217"/>
        <end position="240"/>
    </location>
</feature>
<evidence type="ECO:0000313" key="3">
    <source>
        <dbReference type="Proteomes" id="UP001219525"/>
    </source>
</evidence>
<dbReference type="Proteomes" id="UP001219525">
    <property type="component" value="Unassembled WGS sequence"/>
</dbReference>